<dbReference type="EMBL" id="JACNFK010000030">
    <property type="protein sequence ID" value="MBC8519925.1"/>
    <property type="molecule type" value="Genomic_DNA"/>
</dbReference>
<comment type="caution">
    <text evidence="2">The sequence shown here is derived from an EMBL/GenBank/DDBJ whole genome shotgun (WGS) entry which is preliminary data.</text>
</comment>
<protein>
    <submittedName>
        <fullName evidence="2">Sulfur globule family protein</fullName>
    </submittedName>
</protein>
<gene>
    <name evidence="2" type="ORF">H8D24_05930</name>
</gene>
<dbReference type="Proteomes" id="UP000654401">
    <property type="component" value="Unassembled WGS sequence"/>
</dbReference>
<evidence type="ECO:0000313" key="2">
    <source>
        <dbReference type="EMBL" id="MBC8519925.1"/>
    </source>
</evidence>
<organism evidence="2 3">
    <name type="scientific">Candidatus Thiopontia autotrophica</name>
    <dbReference type="NCBI Taxonomy" id="2841688"/>
    <lineage>
        <taxon>Bacteria</taxon>
        <taxon>Pseudomonadati</taxon>
        <taxon>Pseudomonadota</taxon>
        <taxon>Gammaproteobacteria</taxon>
        <taxon>Candidatus Thiopontia</taxon>
    </lineage>
</organism>
<keyword evidence="1" id="KW-0732">Signal</keyword>
<feature type="chain" id="PRO_5035248212" evidence="1">
    <location>
        <begin position="20"/>
        <end position="140"/>
    </location>
</feature>
<proteinExistence type="predicted"/>
<evidence type="ECO:0000256" key="1">
    <source>
        <dbReference type="SAM" id="SignalP"/>
    </source>
</evidence>
<dbReference type="AlphaFoldDB" id="A0A8J6PEB1"/>
<name>A0A8J6PEB1_9GAMM</name>
<feature type="signal peptide" evidence="1">
    <location>
        <begin position="1"/>
        <end position="19"/>
    </location>
</feature>
<evidence type="ECO:0000313" key="3">
    <source>
        <dbReference type="Proteomes" id="UP000654401"/>
    </source>
</evidence>
<accession>A0A8J6PEB1</accession>
<reference evidence="2 3" key="1">
    <citation type="submission" date="2020-08" db="EMBL/GenBank/DDBJ databases">
        <title>Bridging the membrane lipid divide: bacteria of the FCB group superphylum have the potential to synthesize archaeal ether lipids.</title>
        <authorList>
            <person name="Villanueva L."/>
            <person name="Von Meijenfeldt F.A.B."/>
            <person name="Westbye A.B."/>
            <person name="Yadav S."/>
            <person name="Hopmans E.C."/>
            <person name="Dutilh B.E."/>
            <person name="Sinninghe Damste J.S."/>
        </authorList>
    </citation>
    <scope>NUCLEOTIDE SEQUENCE [LARGE SCALE GENOMIC DNA]</scope>
    <source>
        <strain evidence="2">NIOZ-UU100</strain>
    </source>
</reference>
<sequence length="140" mass="15251">MRKVIAVIVLTLVASSASGWFGGDNDSWGGWGNTDGYGYSDGRGRGHGRGSTDMDGSFSMTINASGRAHTDMKSDIDGDWRGDYYGDTGWNTHSYPYQYGYYASAPAYNPTAGYEAHRKAVEERRAAAAQKREEARAVTE</sequence>